<sequence>MRGDPLEGGVGDEDVTATVGSVFFEVVERRGGYDGYGAPNAPVRLATQHARLRGAHPGGRRRDR</sequence>
<comment type="caution">
    <text evidence="1">The sequence shown here is derived from an EMBL/GenBank/DDBJ whole genome shotgun (WGS) entry which is preliminary data.</text>
</comment>
<dbReference type="RefSeq" id="WP_154593295.1">
    <property type="nucleotide sequence ID" value="NZ_CP171001.1"/>
</dbReference>
<keyword evidence="2" id="KW-1185">Reference proteome</keyword>
<proteinExistence type="predicted"/>
<dbReference type="AlphaFoldDB" id="A0A6I3IQ02"/>
<reference evidence="1 2" key="1">
    <citation type="submission" date="2019-11" db="EMBL/GenBank/DDBJ databases">
        <title>Whole genome sequencing identifies a novel species of the genus Arsenicicoccus isolated from human blood.</title>
        <authorList>
            <person name="Jeong J.H."/>
            <person name="Kweon O.J."/>
            <person name="Kim H.R."/>
            <person name="Kim T.-H."/>
            <person name="Ha S.-M."/>
            <person name="Lee M.-K."/>
        </authorList>
    </citation>
    <scope>NUCLEOTIDE SEQUENCE [LARGE SCALE GENOMIC DNA]</scope>
    <source>
        <strain evidence="1 2">MKL-02</strain>
    </source>
</reference>
<organism evidence="1 2">
    <name type="scientific">Arsenicicoccus cauae</name>
    <dbReference type="NCBI Taxonomy" id="2663847"/>
    <lineage>
        <taxon>Bacteria</taxon>
        <taxon>Bacillati</taxon>
        <taxon>Actinomycetota</taxon>
        <taxon>Actinomycetes</taxon>
        <taxon>Micrococcales</taxon>
        <taxon>Intrasporangiaceae</taxon>
        <taxon>Arsenicicoccus</taxon>
    </lineage>
</organism>
<evidence type="ECO:0000313" key="1">
    <source>
        <dbReference type="EMBL" id="MTB72020.1"/>
    </source>
</evidence>
<protein>
    <submittedName>
        <fullName evidence="1">Uncharacterized protein</fullName>
    </submittedName>
</protein>
<dbReference type="Proteomes" id="UP000431092">
    <property type="component" value="Unassembled WGS sequence"/>
</dbReference>
<gene>
    <name evidence="1" type="ORF">GGG17_08565</name>
</gene>
<evidence type="ECO:0000313" key="2">
    <source>
        <dbReference type="Proteomes" id="UP000431092"/>
    </source>
</evidence>
<accession>A0A6I3IQ02</accession>
<dbReference type="EMBL" id="WLVL01000028">
    <property type="protein sequence ID" value="MTB72020.1"/>
    <property type="molecule type" value="Genomic_DNA"/>
</dbReference>
<name>A0A6I3IQ02_9MICO</name>